<protein>
    <recommendedName>
        <fullName evidence="7">tRNA (guanine(26)-N(2))-dimethyltransferase</fullName>
        <ecNumber evidence="7">2.1.1.216</ecNumber>
    </recommendedName>
</protein>
<feature type="region of interest" description="Disordered" evidence="10">
    <location>
        <begin position="1"/>
        <end position="63"/>
    </location>
</feature>
<dbReference type="GO" id="GO:0000049">
    <property type="term" value="F:tRNA binding"/>
    <property type="evidence" value="ECO:0007669"/>
    <property type="project" value="UniProtKB-UniRule"/>
</dbReference>
<keyword evidence="3 9" id="KW-0808">Transferase</keyword>
<feature type="compositionally biased region" description="Basic and acidic residues" evidence="10">
    <location>
        <begin position="19"/>
        <end position="48"/>
    </location>
</feature>
<keyword evidence="2 9" id="KW-0489">Methyltransferase</keyword>
<dbReference type="PANTHER" id="PTHR10631">
    <property type="entry name" value="N 2 ,N 2 -DIMETHYLGUANOSINE TRNA METHYLTRANSFERASE"/>
    <property type="match status" value="1"/>
</dbReference>
<evidence type="ECO:0000256" key="10">
    <source>
        <dbReference type="SAM" id="MobiDB-lite"/>
    </source>
</evidence>
<dbReference type="InterPro" id="IPR029063">
    <property type="entry name" value="SAM-dependent_MTases_sf"/>
</dbReference>
<organism evidence="11 12">
    <name type="scientific">Angomonas deanei</name>
    <dbReference type="NCBI Taxonomy" id="59799"/>
    <lineage>
        <taxon>Eukaryota</taxon>
        <taxon>Discoba</taxon>
        <taxon>Euglenozoa</taxon>
        <taxon>Kinetoplastea</taxon>
        <taxon>Metakinetoplastina</taxon>
        <taxon>Trypanosomatida</taxon>
        <taxon>Trypanosomatidae</taxon>
        <taxon>Strigomonadinae</taxon>
        <taxon>Angomonas</taxon>
    </lineage>
</organism>
<dbReference type="GO" id="GO:0005634">
    <property type="term" value="C:nucleus"/>
    <property type="evidence" value="ECO:0007669"/>
    <property type="project" value="TreeGrafter"/>
</dbReference>
<evidence type="ECO:0000256" key="7">
    <source>
        <dbReference type="ARBA" id="ARBA00039099"/>
    </source>
</evidence>
<keyword evidence="6 9" id="KW-0694">RNA-binding</keyword>
<evidence type="ECO:0000256" key="6">
    <source>
        <dbReference type="ARBA" id="ARBA00022884"/>
    </source>
</evidence>
<dbReference type="VEuPathDB" id="TriTrypDB:ADEAN_000711000"/>
<dbReference type="SUPFAM" id="SSF53335">
    <property type="entry name" value="S-adenosyl-L-methionine-dependent methyltransferases"/>
    <property type="match status" value="1"/>
</dbReference>
<evidence type="ECO:0000256" key="2">
    <source>
        <dbReference type="ARBA" id="ARBA00022603"/>
    </source>
</evidence>
<dbReference type="Proteomes" id="UP000515908">
    <property type="component" value="Chromosome 14"/>
</dbReference>
<dbReference type="PANTHER" id="PTHR10631:SF3">
    <property type="entry name" value="TRNA (GUANINE(26)-N(2))-DIMETHYLTRANSFERASE"/>
    <property type="match status" value="1"/>
</dbReference>
<proteinExistence type="inferred from homology"/>
<dbReference type="InterPro" id="IPR042296">
    <property type="entry name" value="tRNA_met_Trm1_C"/>
</dbReference>
<dbReference type="GO" id="GO:0002940">
    <property type="term" value="P:tRNA N2-guanine methylation"/>
    <property type="evidence" value="ECO:0007669"/>
    <property type="project" value="TreeGrafter"/>
</dbReference>
<evidence type="ECO:0000256" key="5">
    <source>
        <dbReference type="ARBA" id="ARBA00022694"/>
    </source>
</evidence>
<dbReference type="GO" id="GO:0160104">
    <property type="term" value="F:tRNA (guanine(26)-N2)-dimethyltransferase activity"/>
    <property type="evidence" value="ECO:0007669"/>
    <property type="project" value="UniProtKB-EC"/>
</dbReference>
<keyword evidence="4 9" id="KW-0949">S-adenosyl-L-methionine</keyword>
<evidence type="ECO:0000256" key="3">
    <source>
        <dbReference type="ARBA" id="ARBA00022679"/>
    </source>
</evidence>
<keyword evidence="12" id="KW-1185">Reference proteome</keyword>
<keyword evidence="1 9" id="KW-0820">tRNA-binding</keyword>
<dbReference type="AlphaFoldDB" id="A0A7G2CKZ3"/>
<dbReference type="OrthoDB" id="6349953at2759"/>
<dbReference type="EMBL" id="LR877158">
    <property type="protein sequence ID" value="CAD2219601.1"/>
    <property type="molecule type" value="Genomic_DNA"/>
</dbReference>
<dbReference type="Gene3D" id="3.30.56.70">
    <property type="entry name" value="N2,N2-dimethylguanosine tRNA methyltransferase, C-terminal domain"/>
    <property type="match status" value="1"/>
</dbReference>
<dbReference type="PROSITE" id="PS51626">
    <property type="entry name" value="SAM_MT_TRM1"/>
    <property type="match status" value="1"/>
</dbReference>
<name>A0A7G2CKZ3_9TRYP</name>
<evidence type="ECO:0000256" key="9">
    <source>
        <dbReference type="PROSITE-ProRule" id="PRU00958"/>
    </source>
</evidence>
<evidence type="ECO:0000256" key="4">
    <source>
        <dbReference type="ARBA" id="ARBA00022691"/>
    </source>
</evidence>
<keyword evidence="5 9" id="KW-0819">tRNA processing</keyword>
<evidence type="ECO:0000313" key="12">
    <source>
        <dbReference type="Proteomes" id="UP000515908"/>
    </source>
</evidence>
<sequence length="289" mass="32462">MQCTRCPAFWMRPMAKARPAREPRRNKKKNETDTKTTPETQKRQRDEESGSTEDYPVPPLRQENPKIVATSLTDLIAPSKDGHCPVCGAAVTISGPLYCAPTQNRDYLAELLEVIAERDKEGRITSTARIQGLVQVALEELPQSPLFYVLPEVASYVRVRCPPSPLFIGALGRLGYTCSQVHCDAAGLKTNCPPEVLFRVMLAWKKKCDEEDLANGEERKESHDGEDRKPILLAPLDGVDFSYDKRYDLRRQATGMAKYIPNAPGWGPKRRHQGAQQMDENDHETANRS</sequence>
<evidence type="ECO:0000256" key="1">
    <source>
        <dbReference type="ARBA" id="ARBA00022555"/>
    </source>
</evidence>
<evidence type="ECO:0000313" key="11">
    <source>
        <dbReference type="EMBL" id="CAD2219601.1"/>
    </source>
</evidence>
<comment type="catalytic activity">
    <reaction evidence="8">
        <text>guanosine(26) in tRNA + 2 S-adenosyl-L-methionine = N(2)-dimethylguanosine(26) in tRNA + 2 S-adenosyl-L-homocysteine + 2 H(+)</text>
        <dbReference type="Rhea" id="RHEA:43140"/>
        <dbReference type="Rhea" id="RHEA-COMP:10359"/>
        <dbReference type="Rhea" id="RHEA-COMP:10360"/>
        <dbReference type="ChEBI" id="CHEBI:15378"/>
        <dbReference type="ChEBI" id="CHEBI:57856"/>
        <dbReference type="ChEBI" id="CHEBI:59789"/>
        <dbReference type="ChEBI" id="CHEBI:74269"/>
        <dbReference type="ChEBI" id="CHEBI:74513"/>
        <dbReference type="EC" id="2.1.1.216"/>
    </reaction>
</comment>
<gene>
    <name evidence="11" type="ORF">ADEAN_000711000</name>
</gene>
<dbReference type="EC" id="2.1.1.216" evidence="7"/>
<comment type="similarity">
    <text evidence="9">Belongs to the class I-like SAM-binding methyltransferase superfamily. Trm1 family.</text>
</comment>
<dbReference type="FunFam" id="3.30.56.70:FF:000001">
    <property type="entry name" value="tRNA (guanine(26)-N(2))-dimethyltransferase"/>
    <property type="match status" value="1"/>
</dbReference>
<reference evidence="11 12" key="1">
    <citation type="submission" date="2020-08" db="EMBL/GenBank/DDBJ databases">
        <authorList>
            <person name="Newling K."/>
            <person name="Davey J."/>
            <person name="Forrester S."/>
        </authorList>
    </citation>
    <scope>NUCLEOTIDE SEQUENCE [LARGE SCALE GENOMIC DNA]</scope>
    <source>
        <strain evidence="12">Crithidia deanei Carvalho (ATCC PRA-265)</strain>
    </source>
</reference>
<feature type="region of interest" description="Disordered" evidence="10">
    <location>
        <begin position="259"/>
        <end position="289"/>
    </location>
</feature>
<evidence type="ECO:0000256" key="8">
    <source>
        <dbReference type="ARBA" id="ARBA00051897"/>
    </source>
</evidence>
<dbReference type="Pfam" id="PF02005">
    <property type="entry name" value="TRM"/>
    <property type="match status" value="1"/>
</dbReference>
<dbReference type="InterPro" id="IPR002905">
    <property type="entry name" value="Trm1"/>
</dbReference>
<accession>A0A7G2CKZ3</accession>